<protein>
    <submittedName>
        <fullName evidence="3">Vacuolar protein sorting-associated protein 13A</fullName>
    </submittedName>
</protein>
<dbReference type="PANTHER" id="PTHR16166">
    <property type="entry name" value="VACUOLAR PROTEIN SORTING-ASSOCIATED PROTEIN VPS13"/>
    <property type="match status" value="1"/>
</dbReference>
<dbReference type="Proteomes" id="UP000078540">
    <property type="component" value="Unassembled WGS sequence"/>
</dbReference>
<evidence type="ECO:0000259" key="2">
    <source>
        <dbReference type="Pfam" id="PF25037"/>
    </source>
</evidence>
<proteinExistence type="inferred from homology"/>
<gene>
    <name evidence="3" type="ORF">ALC53_10201</name>
</gene>
<dbReference type="AlphaFoldDB" id="A0A195B4I5"/>
<reference evidence="3 4" key="1">
    <citation type="submission" date="2015-09" db="EMBL/GenBank/DDBJ databases">
        <title>Atta colombica WGS genome.</title>
        <authorList>
            <person name="Nygaard S."/>
            <person name="Hu H."/>
            <person name="Boomsma J."/>
            <person name="Zhang G."/>
        </authorList>
    </citation>
    <scope>NUCLEOTIDE SEQUENCE [LARGE SCALE GENOMIC DNA]</scope>
    <source>
        <strain evidence="3">Treedump-2</strain>
        <tissue evidence="3">Whole body</tissue>
    </source>
</reference>
<evidence type="ECO:0000313" key="4">
    <source>
        <dbReference type="Proteomes" id="UP000078540"/>
    </source>
</evidence>
<keyword evidence="4" id="KW-1185">Reference proteome</keyword>
<dbReference type="Pfam" id="PF25037">
    <property type="entry name" value="VPS13_C"/>
    <property type="match status" value="1"/>
</dbReference>
<evidence type="ECO:0000313" key="3">
    <source>
        <dbReference type="EMBL" id="KYM79406.1"/>
    </source>
</evidence>
<dbReference type="EMBL" id="KQ976604">
    <property type="protein sequence ID" value="KYM79406.1"/>
    <property type="molecule type" value="Genomic_DNA"/>
</dbReference>
<dbReference type="InterPro" id="IPR026847">
    <property type="entry name" value="VPS13"/>
</dbReference>
<feature type="non-terminal residue" evidence="3">
    <location>
        <position position="1"/>
    </location>
</feature>
<dbReference type="InterPro" id="IPR056748">
    <property type="entry name" value="VPS13-like_C"/>
</dbReference>
<dbReference type="GO" id="GO:0045053">
    <property type="term" value="P:protein retention in Golgi apparatus"/>
    <property type="evidence" value="ECO:0007669"/>
    <property type="project" value="TreeGrafter"/>
</dbReference>
<feature type="domain" description="Intermembrane lipid transfer protein VPS13-like C-terminal" evidence="2">
    <location>
        <begin position="1041"/>
        <end position="1082"/>
    </location>
</feature>
<accession>A0A195B4I5</accession>
<dbReference type="GO" id="GO:0006623">
    <property type="term" value="P:protein targeting to vacuole"/>
    <property type="evidence" value="ECO:0007669"/>
    <property type="project" value="TreeGrafter"/>
</dbReference>
<dbReference type="PANTHER" id="PTHR16166:SF93">
    <property type="entry name" value="INTERMEMBRANE LIPID TRANSFER PROTEIN VPS13"/>
    <property type="match status" value="1"/>
</dbReference>
<evidence type="ECO:0000256" key="1">
    <source>
        <dbReference type="ARBA" id="ARBA00006545"/>
    </source>
</evidence>
<sequence length="1151" mass="132387">TCLTLFLIKLRTGVSYSILSILFGIQRRTNDKITTMLIADRPYMYIEKSNYSFQSVLFLYKDRSLIKSMVVNTNSRIRKCLIKTWKMLTNIFSNTTQISYIGDYNDFRKILEYERKDGFDPVKDCYCQYKTGAQTVGCCMYIASVLWYLEYYRYMENTSNFQFMNFLNNFQMAQKAIKDASAAAAEAVKTNIKDVQQNASRLLLFRTFDMFGRLNKINLLLGTFEDSKPVQAVPSAMKSEYSGDFEVQLIYKYDASREIGLARFSLTHFALKGTNSVPLSRPRENLEEHAKYNARSMPNDTFADVPVFSFSIIVFLDYLMKIKDFFDVDELNKTAVASSSKNEVLRPCSISVAGSTPEGKGLHLEVRCTDIHMSVSPSVIEILNKVIHTVTKKEEEDKEVVKPEPNYEGLWIVTPFEENNYWFLKTALEEFTYPDDEVAAPYKPELAIVSPTILFTLTKSVSCLSCKTFLYSKRIIFKKFHTLQLKTYKNHYSNIEKSCSLIIYLVFFHYCYYYYYSPLISIMVYMTCARRGNFGQYRWTVYMTSVEPFVWKDLQKKTTSMTKLLKCESRSKQEPPFFYRTILYAEYSFMLWERSSRYFENTTRHTMANTVNNTSIPVSMYLKNFLLIDIIIGIHNQLVLPSECAALLPRTEHDNKILQAKVASQLEQTWHLYRQSHNSAELDNKHEGINVDIQINEGGVYISMSVPRNAPAMIINNTPHTINLWEKGSLNVRSIQSYNRMFYTWENPAESRKLMWEDNIDKEIENNLRKDNLGTFQLSEMDEKLFYVFFLDGTQRVLLFTTNLKIAEDYQLAGDLEIIDQEITLNIHGIGFSLVNNTKSELLYMCIDRYTSGFSITGSGGGPSALSQVLNVLLQGIGVTLTDINDFMFKLAYFERNYVFMTHKQLVEASHYAGQTIKQVYILVLGLDDPYGLVVETIKDIEDLFYEPFQGAIQGPGEFTEDPLLRGKGIAALIFDKDYQRKRQEQLNKQLANLQEGLARSGKGLVMGVVDGKEEGVKRFCKGFGKDVVGLVTTLTAGKRVRSPRFLQPDSLVRPYIKDEAEGNKILIELEKGKYAYTAVYVDWSHTWNEFSESAKVVEKGVQIFIKDTSKKKKLGLFSSTSQSKILLISDFNIKQLLCSKIQEQINQSGA</sequence>
<organism evidence="3 4">
    <name type="scientific">Atta colombica</name>
    <dbReference type="NCBI Taxonomy" id="520822"/>
    <lineage>
        <taxon>Eukaryota</taxon>
        <taxon>Metazoa</taxon>
        <taxon>Ecdysozoa</taxon>
        <taxon>Arthropoda</taxon>
        <taxon>Hexapoda</taxon>
        <taxon>Insecta</taxon>
        <taxon>Pterygota</taxon>
        <taxon>Neoptera</taxon>
        <taxon>Endopterygota</taxon>
        <taxon>Hymenoptera</taxon>
        <taxon>Apocrita</taxon>
        <taxon>Aculeata</taxon>
        <taxon>Formicoidea</taxon>
        <taxon>Formicidae</taxon>
        <taxon>Myrmicinae</taxon>
        <taxon>Atta</taxon>
    </lineage>
</organism>
<name>A0A195B4I5_9HYME</name>
<dbReference type="STRING" id="520822.A0A195B4I5"/>
<comment type="similarity">
    <text evidence="1">Belongs to the VPS13 family.</text>
</comment>